<protein>
    <submittedName>
        <fullName evidence="3">Uncharacterized protein</fullName>
    </submittedName>
</protein>
<evidence type="ECO:0000256" key="1">
    <source>
        <dbReference type="SAM" id="MobiDB-lite"/>
    </source>
</evidence>
<evidence type="ECO:0000256" key="2">
    <source>
        <dbReference type="SAM" id="Phobius"/>
    </source>
</evidence>
<name>A0A9W8PPQ0_9HYPO</name>
<evidence type="ECO:0000313" key="3">
    <source>
        <dbReference type="EMBL" id="KAJ4011940.1"/>
    </source>
</evidence>
<keyword evidence="2" id="KW-0472">Membrane</keyword>
<feature type="compositionally biased region" description="Pro residues" evidence="1">
    <location>
        <begin position="148"/>
        <end position="160"/>
    </location>
</feature>
<organism evidence="3 4">
    <name type="scientific">Fusarium irregulare</name>
    <dbReference type="NCBI Taxonomy" id="2494466"/>
    <lineage>
        <taxon>Eukaryota</taxon>
        <taxon>Fungi</taxon>
        <taxon>Dikarya</taxon>
        <taxon>Ascomycota</taxon>
        <taxon>Pezizomycotina</taxon>
        <taxon>Sordariomycetes</taxon>
        <taxon>Hypocreomycetidae</taxon>
        <taxon>Hypocreales</taxon>
        <taxon>Nectriaceae</taxon>
        <taxon>Fusarium</taxon>
        <taxon>Fusarium incarnatum-equiseti species complex</taxon>
    </lineage>
</organism>
<comment type="caution">
    <text evidence="3">The sequence shown here is derived from an EMBL/GenBank/DDBJ whole genome shotgun (WGS) entry which is preliminary data.</text>
</comment>
<dbReference type="AlphaFoldDB" id="A0A9W8PPQ0"/>
<gene>
    <name evidence="3" type="ORF">NW766_007240</name>
</gene>
<evidence type="ECO:0000313" key="4">
    <source>
        <dbReference type="Proteomes" id="UP001152130"/>
    </source>
</evidence>
<dbReference type="Proteomes" id="UP001152130">
    <property type="component" value="Unassembled WGS sequence"/>
</dbReference>
<dbReference type="EMBL" id="JAPDHF010000010">
    <property type="protein sequence ID" value="KAJ4011940.1"/>
    <property type="molecule type" value="Genomic_DNA"/>
</dbReference>
<accession>A0A9W8PPQ0</accession>
<keyword evidence="4" id="KW-1185">Reference proteome</keyword>
<dbReference type="OrthoDB" id="5105511at2759"/>
<keyword evidence="2" id="KW-1133">Transmembrane helix</keyword>
<keyword evidence="2" id="KW-0812">Transmembrane</keyword>
<proteinExistence type="predicted"/>
<feature type="transmembrane region" description="Helical" evidence="2">
    <location>
        <begin position="199"/>
        <end position="219"/>
    </location>
</feature>
<feature type="region of interest" description="Disordered" evidence="1">
    <location>
        <begin position="1"/>
        <end position="189"/>
    </location>
</feature>
<reference evidence="3" key="1">
    <citation type="submission" date="2022-10" db="EMBL/GenBank/DDBJ databases">
        <title>Fusarium specimens isolated from Avocado Roots.</title>
        <authorList>
            <person name="Stajich J."/>
            <person name="Roper C."/>
            <person name="Heimlech-Rivalta G."/>
        </authorList>
    </citation>
    <scope>NUCLEOTIDE SEQUENCE</scope>
    <source>
        <strain evidence="3">CF00143</strain>
    </source>
</reference>
<sequence>MAPLPAGRDKIPAYDTLSTSKRGLDPFSPESVSKWAYDQLRGPYDNRSPPPGQPPDYWKHHRPALIYIPDPPPAGQPSSSYDSGYPENPAYGRDDRQPRPAPPQDSGHGHDYLPPRPPPHYRPEHGGDQLPPRPAPHYDPGYGRNNLPPRPAPDCDPGYPPAQQMPSVHDPHVDQTPGHVPPKPAAPSLAEKADGVHNMVYIGGVIGAVVIIAGAILIFKTWMEKRKAKREAEGGGDGGN</sequence>